<dbReference type="EMBL" id="CP097507">
    <property type="protein sequence ID" value="URE02994.1"/>
    <property type="molecule type" value="Genomic_DNA"/>
</dbReference>
<sequence>MRSVGDMTIGYRQVSGISDVAGEATGYRRRRPALYHLSESERERRSVREADSCSCIPRSSHCGFVSTSKSNSIGICVFLAFLRLVDVNAAWLGDFVRSGIQERKGFCGGI</sequence>
<proteinExistence type="predicted"/>
<dbReference type="OrthoDB" id="1924787at2759"/>
<dbReference type="AlphaFoldDB" id="A0A9E7FZX9"/>
<name>A0A9E7FZX9_9LILI</name>
<dbReference type="Proteomes" id="UP001055439">
    <property type="component" value="Chromosome 5"/>
</dbReference>
<organism evidence="1 2">
    <name type="scientific">Musa troglodytarum</name>
    <name type="common">fe'i banana</name>
    <dbReference type="NCBI Taxonomy" id="320322"/>
    <lineage>
        <taxon>Eukaryota</taxon>
        <taxon>Viridiplantae</taxon>
        <taxon>Streptophyta</taxon>
        <taxon>Embryophyta</taxon>
        <taxon>Tracheophyta</taxon>
        <taxon>Spermatophyta</taxon>
        <taxon>Magnoliopsida</taxon>
        <taxon>Liliopsida</taxon>
        <taxon>Zingiberales</taxon>
        <taxon>Musaceae</taxon>
        <taxon>Musa</taxon>
    </lineage>
</organism>
<evidence type="ECO:0000313" key="1">
    <source>
        <dbReference type="EMBL" id="URE02994.1"/>
    </source>
</evidence>
<reference evidence="1" key="1">
    <citation type="submission" date="2022-05" db="EMBL/GenBank/DDBJ databases">
        <title>The Musa troglodytarum L. genome provides insights into the mechanism of non-climacteric behaviour and enrichment of carotenoids.</title>
        <authorList>
            <person name="Wang J."/>
        </authorList>
    </citation>
    <scope>NUCLEOTIDE SEQUENCE</scope>
    <source>
        <tissue evidence="1">Leaf</tissue>
    </source>
</reference>
<protein>
    <submittedName>
        <fullName evidence="1">Uncharacterized protein</fullName>
    </submittedName>
</protein>
<keyword evidence="2" id="KW-1185">Reference proteome</keyword>
<gene>
    <name evidence="1" type="ORF">MUK42_19967</name>
</gene>
<evidence type="ECO:0000313" key="2">
    <source>
        <dbReference type="Proteomes" id="UP001055439"/>
    </source>
</evidence>
<accession>A0A9E7FZX9</accession>